<organism evidence="1 2">
    <name type="scientific">Ambrosiozyma monospora</name>
    <name type="common">Yeast</name>
    <name type="synonym">Endomycopsis monosporus</name>
    <dbReference type="NCBI Taxonomy" id="43982"/>
    <lineage>
        <taxon>Eukaryota</taxon>
        <taxon>Fungi</taxon>
        <taxon>Dikarya</taxon>
        <taxon>Ascomycota</taxon>
        <taxon>Saccharomycotina</taxon>
        <taxon>Pichiomycetes</taxon>
        <taxon>Pichiales</taxon>
        <taxon>Pichiaceae</taxon>
        <taxon>Ambrosiozyma</taxon>
    </lineage>
</organism>
<dbReference type="Proteomes" id="UP001165064">
    <property type="component" value="Unassembled WGS sequence"/>
</dbReference>
<keyword evidence="2" id="KW-1185">Reference proteome</keyword>
<evidence type="ECO:0000313" key="2">
    <source>
        <dbReference type="Proteomes" id="UP001165064"/>
    </source>
</evidence>
<gene>
    <name evidence="1" type="ORF">Amon02_000764200</name>
</gene>
<sequence>MSKIQRQLKVGLEIHTQLKTSRKLFSNSHNNTSILSTKPNSQTSFFDVSLPGTQPKLNKEPLLCALKTAIALNCDVKSVCAFDRKHYFYGDQPLGYQITQHYHPIAKDGHVTLTKKFDGLPNDKTIGIEQLQIEQDTGRSLYRLDERSSRNSSIC</sequence>
<proteinExistence type="predicted"/>
<accession>A0ACB5TCW9</accession>
<evidence type="ECO:0000313" key="1">
    <source>
        <dbReference type="EMBL" id="GME85542.1"/>
    </source>
</evidence>
<comment type="caution">
    <text evidence="1">The sequence shown here is derived from an EMBL/GenBank/DDBJ whole genome shotgun (WGS) entry which is preliminary data.</text>
</comment>
<protein>
    <submittedName>
        <fullName evidence="1">Unnamed protein product</fullName>
    </submittedName>
</protein>
<dbReference type="EMBL" id="BSXS01006425">
    <property type="protein sequence ID" value="GME85542.1"/>
    <property type="molecule type" value="Genomic_DNA"/>
</dbReference>
<name>A0ACB5TCW9_AMBMO</name>
<reference evidence="1" key="1">
    <citation type="submission" date="2023-04" db="EMBL/GenBank/DDBJ databases">
        <title>Ambrosiozyma monospora NBRC 10751.</title>
        <authorList>
            <person name="Ichikawa N."/>
            <person name="Sato H."/>
            <person name="Tonouchi N."/>
        </authorList>
    </citation>
    <scope>NUCLEOTIDE SEQUENCE</scope>
    <source>
        <strain evidence="1">NBRC 10751</strain>
    </source>
</reference>